<organism evidence="7 8">
    <name type="scientific">Oryzias melastigma</name>
    <name type="common">Marine medaka</name>
    <dbReference type="NCBI Taxonomy" id="30732"/>
    <lineage>
        <taxon>Eukaryota</taxon>
        <taxon>Metazoa</taxon>
        <taxon>Chordata</taxon>
        <taxon>Craniata</taxon>
        <taxon>Vertebrata</taxon>
        <taxon>Euteleostomi</taxon>
        <taxon>Actinopterygii</taxon>
        <taxon>Neopterygii</taxon>
        <taxon>Teleostei</taxon>
        <taxon>Neoteleostei</taxon>
        <taxon>Acanthomorphata</taxon>
        <taxon>Ovalentaria</taxon>
        <taxon>Atherinomorphae</taxon>
        <taxon>Beloniformes</taxon>
        <taxon>Adrianichthyidae</taxon>
        <taxon>Oryziinae</taxon>
        <taxon>Oryzias</taxon>
    </lineage>
</organism>
<keyword evidence="8" id="KW-1185">Reference proteome</keyword>
<dbReference type="GO" id="GO:0051646">
    <property type="term" value="P:mitochondrion localization"/>
    <property type="evidence" value="ECO:0007669"/>
    <property type="project" value="TreeGrafter"/>
</dbReference>
<evidence type="ECO:0000256" key="3">
    <source>
        <dbReference type="ARBA" id="ARBA00022801"/>
    </source>
</evidence>
<keyword evidence="3" id="KW-0378">Hydrolase</keyword>
<dbReference type="PaxDb" id="30732-ENSOMEP00000022578"/>
<dbReference type="Pfam" id="PF04799">
    <property type="entry name" value="Fzo_mitofusin"/>
    <property type="match status" value="1"/>
</dbReference>
<evidence type="ECO:0000256" key="1">
    <source>
        <dbReference type="ARBA" id="ARBA00004370"/>
    </source>
</evidence>
<dbReference type="PANTHER" id="PTHR10465:SF2">
    <property type="entry name" value="MITOFUSIN-1"/>
    <property type="match status" value="1"/>
</dbReference>
<protein>
    <recommendedName>
        <fullName evidence="6">Fzo/mitofusin HR2 domain-containing protein</fullName>
    </recommendedName>
</protein>
<comment type="subcellular location">
    <subcellularLocation>
        <location evidence="1">Membrane</location>
    </subcellularLocation>
</comment>
<dbReference type="PANTHER" id="PTHR10465">
    <property type="entry name" value="TRANSMEMBRANE GTPASE FZO1"/>
    <property type="match status" value="1"/>
</dbReference>
<reference evidence="7" key="1">
    <citation type="submission" date="2025-08" db="UniProtKB">
        <authorList>
            <consortium name="Ensembl"/>
        </authorList>
    </citation>
    <scope>IDENTIFICATION</scope>
</reference>
<evidence type="ECO:0000313" key="7">
    <source>
        <dbReference type="Ensembl" id="ENSOMEP00000022578.1"/>
    </source>
</evidence>
<keyword evidence="4" id="KW-0342">GTP-binding</keyword>
<accession>A0A3B3CXR4</accession>
<dbReference type="InterPro" id="IPR006884">
    <property type="entry name" value="Fzo/mitofusin_HR2"/>
</dbReference>
<dbReference type="STRING" id="30732.ENSOMEP00000022578"/>
<evidence type="ECO:0000259" key="6">
    <source>
        <dbReference type="Pfam" id="PF04799"/>
    </source>
</evidence>
<dbReference type="OMA" id="DASRERX"/>
<evidence type="ECO:0000256" key="4">
    <source>
        <dbReference type="ARBA" id="ARBA00023134"/>
    </source>
</evidence>
<evidence type="ECO:0000256" key="5">
    <source>
        <dbReference type="ARBA" id="ARBA00023136"/>
    </source>
</evidence>
<dbReference type="Gene3D" id="1.20.5.110">
    <property type="match status" value="1"/>
</dbReference>
<proteinExistence type="predicted"/>
<reference evidence="7" key="2">
    <citation type="submission" date="2025-09" db="UniProtKB">
        <authorList>
            <consortium name="Ensembl"/>
        </authorList>
    </citation>
    <scope>IDENTIFICATION</scope>
</reference>
<feature type="domain" description="Fzo/mitofusin HR2" evidence="6">
    <location>
        <begin position="202"/>
        <end position="341"/>
    </location>
</feature>
<dbReference type="SUPFAM" id="SSF111479">
    <property type="entry name" value="Fzo-like conserved region"/>
    <property type="match status" value="1"/>
</dbReference>
<dbReference type="GO" id="GO:0008053">
    <property type="term" value="P:mitochondrial fusion"/>
    <property type="evidence" value="ECO:0007669"/>
    <property type="project" value="InterPro"/>
</dbReference>
<evidence type="ECO:0000256" key="2">
    <source>
        <dbReference type="ARBA" id="ARBA00022741"/>
    </source>
</evidence>
<keyword evidence="5" id="KW-0472">Membrane</keyword>
<dbReference type="GeneTree" id="ENSGT00390000013727"/>
<keyword evidence="2" id="KW-0547">Nucleotide-binding</keyword>
<dbReference type="InterPro" id="IPR027094">
    <property type="entry name" value="Mitofusin_fam"/>
</dbReference>
<evidence type="ECO:0000313" key="8">
    <source>
        <dbReference type="Proteomes" id="UP000261560"/>
    </source>
</evidence>
<sequence length="341" mass="38362">QEFISHSAVRTKFEQHTVRAWQITEAIKAVMDAINIASADRKICCLEEREEQRDRLDFVRGQMNRLTDGIKERIQVLSDEVTAKVASALSDQIRLLPVLVEEFRADFKPTKETLVLYKPDSACLLPSDSVRPLLSSSVQDQLCVPYTSFELTYDLGLAALCADFQENIDFQFSLGWTALVTRFIGAANASTPDFQSDWSVFKDEMMVSIATRLVSATSRASMTVLVIGGVVWRSVGWRVIALSLSLYGLLYLYERLTWTDASRERALKQQFVQHAAHSLGAVVPVTSSACSQQVYKELTSTFTRLSQRVNLSEAELEGSIRQLSSTIQRLESIQRKSKAFR</sequence>
<name>A0A3B3CXR4_ORYME</name>
<dbReference type="GO" id="GO:0003924">
    <property type="term" value="F:GTPase activity"/>
    <property type="evidence" value="ECO:0007669"/>
    <property type="project" value="InterPro"/>
</dbReference>
<dbReference type="Proteomes" id="UP000261560">
    <property type="component" value="Unplaced"/>
</dbReference>
<dbReference type="GO" id="GO:0005525">
    <property type="term" value="F:GTP binding"/>
    <property type="evidence" value="ECO:0007669"/>
    <property type="project" value="UniProtKB-KW"/>
</dbReference>
<dbReference type="AlphaFoldDB" id="A0A3B3CXR4"/>
<dbReference type="Ensembl" id="ENSOMET00000014425.1">
    <property type="protein sequence ID" value="ENSOMEP00000022578.1"/>
    <property type="gene ID" value="ENSOMEG00000002185.1"/>
</dbReference>
<dbReference type="GO" id="GO:0005741">
    <property type="term" value="C:mitochondrial outer membrane"/>
    <property type="evidence" value="ECO:0007669"/>
    <property type="project" value="InterPro"/>
</dbReference>